<gene>
    <name evidence="2" type="ORF">ACFSUC_13905</name>
</gene>
<name>A0ABW5RF54_9BACL</name>
<proteinExistence type="predicted"/>
<evidence type="ECO:0000259" key="1">
    <source>
        <dbReference type="Pfam" id="PF09347"/>
    </source>
</evidence>
<evidence type="ECO:0000313" key="2">
    <source>
        <dbReference type="EMBL" id="MFD2672657.1"/>
    </source>
</evidence>
<sequence>MTLSIHQRIPARTGAAFHVKRHQRIRVIDVSGEQVADFTAFYAPNTEERLDPLVTIDVLGHIQPKIGDALYSNQYRPMLTFIRDDVGRHDLLYPACRPEMYKLLYDKGDAHPNCYDNLNQAIQPFGIAPLTQHHSFNVFMNVQQTAQGALQVVRPLSKAGDQLEMRAEMDLIIAISACPTLESPCNGYHCTDIVIEIE</sequence>
<feature type="domain" description="DUF1989" evidence="1">
    <location>
        <begin position="8"/>
        <end position="172"/>
    </location>
</feature>
<dbReference type="PANTHER" id="PTHR31527">
    <property type="entry name" value="RE64534P"/>
    <property type="match status" value="1"/>
</dbReference>
<protein>
    <submittedName>
        <fullName evidence="2">DUF1989 domain-containing protein</fullName>
    </submittedName>
</protein>
<evidence type="ECO:0000313" key="3">
    <source>
        <dbReference type="Proteomes" id="UP001597497"/>
    </source>
</evidence>
<dbReference type="Pfam" id="PF09347">
    <property type="entry name" value="DUF1989"/>
    <property type="match status" value="1"/>
</dbReference>
<comment type="caution">
    <text evidence="2">The sequence shown here is derived from an EMBL/GenBank/DDBJ whole genome shotgun (WGS) entry which is preliminary data.</text>
</comment>
<dbReference type="PANTHER" id="PTHR31527:SF0">
    <property type="entry name" value="RE64534P"/>
    <property type="match status" value="1"/>
</dbReference>
<organism evidence="2 3">
    <name type="scientific">Marinicrinis sediminis</name>
    <dbReference type="NCBI Taxonomy" id="1652465"/>
    <lineage>
        <taxon>Bacteria</taxon>
        <taxon>Bacillati</taxon>
        <taxon>Bacillota</taxon>
        <taxon>Bacilli</taxon>
        <taxon>Bacillales</taxon>
        <taxon>Paenibacillaceae</taxon>
    </lineage>
</organism>
<reference evidence="3" key="1">
    <citation type="journal article" date="2019" name="Int. J. Syst. Evol. Microbiol.">
        <title>The Global Catalogue of Microorganisms (GCM) 10K type strain sequencing project: providing services to taxonomists for standard genome sequencing and annotation.</title>
        <authorList>
            <consortium name="The Broad Institute Genomics Platform"/>
            <consortium name="The Broad Institute Genome Sequencing Center for Infectious Disease"/>
            <person name="Wu L."/>
            <person name="Ma J."/>
        </authorList>
    </citation>
    <scope>NUCLEOTIDE SEQUENCE [LARGE SCALE GENOMIC DNA]</scope>
    <source>
        <strain evidence="3">KCTC 33676</strain>
    </source>
</reference>
<dbReference type="InterPro" id="IPR018959">
    <property type="entry name" value="DUF1989"/>
</dbReference>
<dbReference type="Proteomes" id="UP001597497">
    <property type="component" value="Unassembled WGS sequence"/>
</dbReference>
<accession>A0ABW5RF54</accession>
<dbReference type="EMBL" id="JBHUMM010000043">
    <property type="protein sequence ID" value="MFD2672657.1"/>
    <property type="molecule type" value="Genomic_DNA"/>
</dbReference>
<keyword evidence="3" id="KW-1185">Reference proteome</keyword>
<dbReference type="RefSeq" id="WP_379930223.1">
    <property type="nucleotide sequence ID" value="NZ_JBHUMM010000043.1"/>
</dbReference>